<protein>
    <recommendedName>
        <fullName evidence="6">Caspase family p20 domain-containing protein</fullName>
    </recommendedName>
</protein>
<feature type="non-terminal residue" evidence="7">
    <location>
        <position position="130"/>
    </location>
</feature>
<dbReference type="STRING" id="225164.V4CQ43"/>
<dbReference type="PRINTS" id="PR00376">
    <property type="entry name" value="IL1BCENZYME"/>
</dbReference>
<dbReference type="InterPro" id="IPR016129">
    <property type="entry name" value="Caspase_his_AS"/>
</dbReference>
<dbReference type="InterPro" id="IPR011600">
    <property type="entry name" value="Pept_C14_caspase"/>
</dbReference>
<dbReference type="SMART" id="SM00115">
    <property type="entry name" value="CASc"/>
    <property type="match status" value="1"/>
</dbReference>
<name>V4CQ43_LOTGI</name>
<keyword evidence="8" id="KW-1185">Reference proteome</keyword>
<dbReference type="InterPro" id="IPR033139">
    <property type="entry name" value="Caspase_cys_AS"/>
</dbReference>
<dbReference type="HOGENOM" id="CLU_036904_3_3_1"/>
<dbReference type="InterPro" id="IPR029030">
    <property type="entry name" value="Caspase-like_dom_sf"/>
</dbReference>
<sequence>YRMTSNPRGFCVVVNNKNFNEGTKLEDRDGTEEDVISLQNLFKQLYFTVDIHNNQTAEEIKSIVKWYKELDHSNYDCFVLVILSHGSCGNVLGVDGKEVFINDIFDSFDSIACSSLCGKPKLFFIQACQG</sequence>
<keyword evidence="3" id="KW-0378">Hydrolase</keyword>
<dbReference type="Pfam" id="PF00656">
    <property type="entry name" value="Peptidase_C14"/>
    <property type="match status" value="1"/>
</dbReference>
<dbReference type="PROSITE" id="PS50208">
    <property type="entry name" value="CASPASE_P20"/>
    <property type="match status" value="1"/>
</dbReference>
<dbReference type="AlphaFoldDB" id="V4CQ43"/>
<proteinExistence type="inferred from homology"/>
<accession>V4CQ43</accession>
<dbReference type="PANTHER" id="PTHR10454:SF210">
    <property type="entry name" value="CASPASE-2"/>
    <property type="match status" value="1"/>
</dbReference>
<dbReference type="SUPFAM" id="SSF52129">
    <property type="entry name" value="Caspase-like"/>
    <property type="match status" value="1"/>
</dbReference>
<evidence type="ECO:0000313" key="8">
    <source>
        <dbReference type="Proteomes" id="UP000030746"/>
    </source>
</evidence>
<comment type="similarity">
    <text evidence="1">Belongs to the peptidase C14A family.</text>
</comment>
<keyword evidence="5" id="KW-0865">Zymogen</keyword>
<evidence type="ECO:0000256" key="4">
    <source>
        <dbReference type="ARBA" id="ARBA00022807"/>
    </source>
</evidence>
<organism evidence="7 8">
    <name type="scientific">Lottia gigantea</name>
    <name type="common">Giant owl limpet</name>
    <dbReference type="NCBI Taxonomy" id="225164"/>
    <lineage>
        <taxon>Eukaryota</taxon>
        <taxon>Metazoa</taxon>
        <taxon>Spiralia</taxon>
        <taxon>Lophotrochozoa</taxon>
        <taxon>Mollusca</taxon>
        <taxon>Gastropoda</taxon>
        <taxon>Patellogastropoda</taxon>
        <taxon>Lottioidea</taxon>
        <taxon>Lottiidae</taxon>
        <taxon>Lottia</taxon>
    </lineage>
</organism>
<dbReference type="PANTHER" id="PTHR10454">
    <property type="entry name" value="CASPASE"/>
    <property type="match status" value="1"/>
</dbReference>
<gene>
    <name evidence="7" type="ORF">LOTGIDRAFT_58191</name>
</gene>
<evidence type="ECO:0000259" key="6">
    <source>
        <dbReference type="PROSITE" id="PS50208"/>
    </source>
</evidence>
<evidence type="ECO:0000256" key="2">
    <source>
        <dbReference type="ARBA" id="ARBA00022670"/>
    </source>
</evidence>
<keyword evidence="2" id="KW-0645">Protease</keyword>
<dbReference type="Proteomes" id="UP000030746">
    <property type="component" value="Unassembled WGS sequence"/>
</dbReference>
<dbReference type="InterPro" id="IPR001309">
    <property type="entry name" value="Pept_C14_p20"/>
</dbReference>
<dbReference type="EMBL" id="KB199699">
    <property type="protein sequence ID" value="ESP04575.1"/>
    <property type="molecule type" value="Genomic_DNA"/>
</dbReference>
<dbReference type="OMA" id="FIIQVKH"/>
<dbReference type="KEGG" id="lgi:LOTGIDRAFT_58191"/>
<evidence type="ECO:0000256" key="1">
    <source>
        <dbReference type="ARBA" id="ARBA00010134"/>
    </source>
</evidence>
<keyword evidence="4" id="KW-0788">Thiol protease</keyword>
<feature type="non-terminal residue" evidence="7">
    <location>
        <position position="1"/>
    </location>
</feature>
<dbReference type="InterPro" id="IPR015917">
    <property type="entry name" value="Pept_C14A"/>
</dbReference>
<evidence type="ECO:0000256" key="3">
    <source>
        <dbReference type="ARBA" id="ARBA00022801"/>
    </source>
</evidence>
<evidence type="ECO:0000313" key="7">
    <source>
        <dbReference type="EMBL" id="ESP04575.1"/>
    </source>
</evidence>
<dbReference type="PROSITE" id="PS01122">
    <property type="entry name" value="CASPASE_CYS"/>
    <property type="match status" value="1"/>
</dbReference>
<dbReference type="RefSeq" id="XP_009044744.1">
    <property type="nucleotide sequence ID" value="XM_009046496.1"/>
</dbReference>
<dbReference type="OrthoDB" id="6157570at2759"/>
<dbReference type="MEROPS" id="C14.010"/>
<reference evidence="7 8" key="1">
    <citation type="journal article" date="2013" name="Nature">
        <title>Insights into bilaterian evolution from three spiralian genomes.</title>
        <authorList>
            <person name="Simakov O."/>
            <person name="Marletaz F."/>
            <person name="Cho S.J."/>
            <person name="Edsinger-Gonzales E."/>
            <person name="Havlak P."/>
            <person name="Hellsten U."/>
            <person name="Kuo D.H."/>
            <person name="Larsson T."/>
            <person name="Lv J."/>
            <person name="Arendt D."/>
            <person name="Savage R."/>
            <person name="Osoegawa K."/>
            <person name="de Jong P."/>
            <person name="Grimwood J."/>
            <person name="Chapman J.A."/>
            <person name="Shapiro H."/>
            <person name="Aerts A."/>
            <person name="Otillar R.P."/>
            <person name="Terry A.Y."/>
            <person name="Boore J.L."/>
            <person name="Grigoriev I.V."/>
            <person name="Lindberg D.R."/>
            <person name="Seaver E.C."/>
            <person name="Weisblat D.A."/>
            <person name="Putnam N.H."/>
            <person name="Rokhsar D.S."/>
        </authorList>
    </citation>
    <scope>NUCLEOTIDE SEQUENCE [LARGE SCALE GENOMIC DNA]</scope>
</reference>
<dbReference type="GeneID" id="20251432"/>
<feature type="domain" description="Caspase family p20" evidence="6">
    <location>
        <begin position="7"/>
        <end position="130"/>
    </location>
</feature>
<evidence type="ECO:0000256" key="5">
    <source>
        <dbReference type="ARBA" id="ARBA00023145"/>
    </source>
</evidence>
<dbReference type="PROSITE" id="PS01121">
    <property type="entry name" value="CASPASE_HIS"/>
    <property type="match status" value="1"/>
</dbReference>
<dbReference type="GO" id="GO:0004197">
    <property type="term" value="F:cysteine-type endopeptidase activity"/>
    <property type="evidence" value="ECO:0007669"/>
    <property type="project" value="InterPro"/>
</dbReference>
<dbReference type="GO" id="GO:0006508">
    <property type="term" value="P:proteolysis"/>
    <property type="evidence" value="ECO:0007669"/>
    <property type="project" value="UniProtKB-KW"/>
</dbReference>
<dbReference type="InterPro" id="IPR002398">
    <property type="entry name" value="Pept_C14"/>
</dbReference>
<dbReference type="Gene3D" id="3.40.50.1460">
    <property type="match status" value="1"/>
</dbReference>
<dbReference type="CTD" id="20251432"/>